<evidence type="ECO:0000313" key="2">
    <source>
        <dbReference type="EMBL" id="SET66741.1"/>
    </source>
</evidence>
<dbReference type="Proteomes" id="UP000199820">
    <property type="component" value="Unassembled WGS sequence"/>
</dbReference>
<evidence type="ECO:0000313" key="3">
    <source>
        <dbReference type="EMBL" id="SFR90365.1"/>
    </source>
</evidence>
<evidence type="ECO:0000256" key="1">
    <source>
        <dbReference type="SAM" id="Coils"/>
    </source>
</evidence>
<dbReference type="STRING" id="1526.SAMN02910262_02548"/>
<dbReference type="Proteomes" id="UP000214760">
    <property type="component" value="Unassembled WGS sequence"/>
</dbReference>
<name>A0A1I6KGI9_9FIRM</name>
<reference evidence="4 5" key="1">
    <citation type="submission" date="2016-10" db="EMBL/GenBank/DDBJ databases">
        <authorList>
            <person name="de Groot N.N."/>
        </authorList>
    </citation>
    <scope>NUCLEOTIDE SEQUENCE [LARGE SCALE GENOMIC DNA]</scope>
    <source>
        <strain evidence="3 5">F</strain>
        <strain evidence="2 4">KH1P1</strain>
    </source>
</reference>
<evidence type="ECO:0000313" key="5">
    <source>
        <dbReference type="Proteomes" id="UP000214760"/>
    </source>
</evidence>
<protein>
    <recommendedName>
        <fullName evidence="6">DUF1351 domain-containing protein</fullName>
    </recommendedName>
</protein>
<evidence type="ECO:0008006" key="6">
    <source>
        <dbReference type="Google" id="ProtNLM"/>
    </source>
</evidence>
<dbReference type="InterPro" id="IPR009785">
    <property type="entry name" value="Prophage_Lj928_Orf309"/>
</dbReference>
<organism evidence="3 5">
    <name type="scientific">[Clostridium] aminophilum</name>
    <dbReference type="NCBI Taxonomy" id="1526"/>
    <lineage>
        <taxon>Bacteria</taxon>
        <taxon>Bacillati</taxon>
        <taxon>Bacillota</taxon>
        <taxon>Clostridia</taxon>
        <taxon>Lachnospirales</taxon>
        <taxon>Lachnospiraceae</taxon>
    </lineage>
</organism>
<accession>A0A1I6KGI9</accession>
<dbReference type="OrthoDB" id="2037170at2"/>
<feature type="coiled-coil region" evidence="1">
    <location>
        <begin position="43"/>
        <end position="70"/>
    </location>
</feature>
<dbReference type="EMBL" id="FOZC01000019">
    <property type="protein sequence ID" value="SFR90365.1"/>
    <property type="molecule type" value="Genomic_DNA"/>
</dbReference>
<gene>
    <name evidence="3" type="ORF">SAMN02910262_02548</name>
    <name evidence="2" type="ORF">SAMN04487771_103113</name>
</gene>
<dbReference type="RefSeq" id="WP_031474460.1">
    <property type="nucleotide sequence ID" value="NZ_FOIL01000031.1"/>
</dbReference>
<keyword evidence="4" id="KW-1185">Reference proteome</keyword>
<sequence>MNELQIVDLEQKDISTWDFAKIKSELELELEVYRTTVYTDETIKSAKADKATLSKAKKMVEDRRKEYKERCLAPYSVMEPQIKELVSMIEEQRTQIDAVVKDFTERQKQAKEEQIRAYYDKKAKDLGKYADALFEKILDPKWLNKTTTNAKYQEEMIAAIDQSVRDINEIQDMNSPFIDSLLEVYAATLSVDEAKKKHEELARAMSRVGLDHADQIPVQDRKEAEKAVVVDEKNGTTVKFFANKGKIDQILDFARAIGANYEICGD</sequence>
<dbReference type="Pfam" id="PF07083">
    <property type="entry name" value="DUF1351"/>
    <property type="match status" value="1"/>
</dbReference>
<dbReference type="EMBL" id="FOIL01000031">
    <property type="protein sequence ID" value="SET66741.1"/>
    <property type="molecule type" value="Genomic_DNA"/>
</dbReference>
<dbReference type="AlphaFoldDB" id="A0A1I6KGI9"/>
<evidence type="ECO:0000313" key="4">
    <source>
        <dbReference type="Proteomes" id="UP000199820"/>
    </source>
</evidence>
<proteinExistence type="predicted"/>
<keyword evidence="1" id="KW-0175">Coiled coil</keyword>
<dbReference type="eggNOG" id="ENOG5033BYN">
    <property type="taxonomic scope" value="Bacteria"/>
</dbReference>